<evidence type="ECO:0000313" key="2">
    <source>
        <dbReference type="Proteomes" id="UP000314294"/>
    </source>
</evidence>
<dbReference type="AlphaFoldDB" id="A0A4Z2G3L7"/>
<accession>A0A4Z2G3L7</accession>
<organism evidence="1 2">
    <name type="scientific">Liparis tanakae</name>
    <name type="common">Tanaka's snailfish</name>
    <dbReference type="NCBI Taxonomy" id="230148"/>
    <lineage>
        <taxon>Eukaryota</taxon>
        <taxon>Metazoa</taxon>
        <taxon>Chordata</taxon>
        <taxon>Craniata</taxon>
        <taxon>Vertebrata</taxon>
        <taxon>Euteleostomi</taxon>
        <taxon>Actinopterygii</taxon>
        <taxon>Neopterygii</taxon>
        <taxon>Teleostei</taxon>
        <taxon>Neoteleostei</taxon>
        <taxon>Acanthomorphata</taxon>
        <taxon>Eupercaria</taxon>
        <taxon>Perciformes</taxon>
        <taxon>Cottioidei</taxon>
        <taxon>Cottales</taxon>
        <taxon>Liparidae</taxon>
        <taxon>Liparis</taxon>
    </lineage>
</organism>
<comment type="caution">
    <text evidence="1">The sequence shown here is derived from an EMBL/GenBank/DDBJ whole genome shotgun (WGS) entry which is preliminary data.</text>
</comment>
<protein>
    <submittedName>
        <fullName evidence="1">Uncharacterized protein</fullName>
    </submittedName>
</protein>
<proteinExistence type="predicted"/>
<sequence>MALQDVGDWVLPPGPCGECCLRAVSMGRHRGLSLRLYSLLDWGLHSKELLGAMQENDPKQSSGDGWVSCNAAKNSGRNSELTQAGTARWHEAAVEKTLVLPADFGVNLSLLAAHTARSR</sequence>
<evidence type="ECO:0000313" key="1">
    <source>
        <dbReference type="EMBL" id="TNN48119.1"/>
    </source>
</evidence>
<dbReference type="Proteomes" id="UP000314294">
    <property type="component" value="Unassembled WGS sequence"/>
</dbReference>
<name>A0A4Z2G3L7_9TELE</name>
<keyword evidence="2" id="KW-1185">Reference proteome</keyword>
<dbReference type="EMBL" id="SRLO01000710">
    <property type="protein sequence ID" value="TNN48119.1"/>
    <property type="molecule type" value="Genomic_DNA"/>
</dbReference>
<gene>
    <name evidence="1" type="ORF">EYF80_041690</name>
</gene>
<reference evidence="1 2" key="1">
    <citation type="submission" date="2019-03" db="EMBL/GenBank/DDBJ databases">
        <title>First draft genome of Liparis tanakae, snailfish: a comprehensive survey of snailfish specific genes.</title>
        <authorList>
            <person name="Kim W."/>
            <person name="Song I."/>
            <person name="Jeong J.-H."/>
            <person name="Kim D."/>
            <person name="Kim S."/>
            <person name="Ryu S."/>
            <person name="Song J.Y."/>
            <person name="Lee S.K."/>
        </authorList>
    </citation>
    <scope>NUCLEOTIDE SEQUENCE [LARGE SCALE GENOMIC DNA]</scope>
    <source>
        <tissue evidence="1">Muscle</tissue>
    </source>
</reference>